<proteinExistence type="predicted"/>
<keyword evidence="2" id="KW-1185">Reference proteome</keyword>
<evidence type="ECO:0000313" key="1">
    <source>
        <dbReference type="EMBL" id="GMN74263.1"/>
    </source>
</evidence>
<evidence type="ECO:0000313" key="2">
    <source>
        <dbReference type="Proteomes" id="UP001187192"/>
    </source>
</evidence>
<comment type="caution">
    <text evidence="1">The sequence shown here is derived from an EMBL/GenBank/DDBJ whole genome shotgun (WGS) entry which is preliminary data.</text>
</comment>
<sequence>MADRYGNGDPARFLAIYVTDVVHPTSPYTLDTPHRPPLPRNLSSTFTAMEATATHRRLPFIKSVDPR</sequence>
<protein>
    <submittedName>
        <fullName evidence="1">Uncharacterized protein</fullName>
    </submittedName>
</protein>
<name>A0AA88EHL4_FICCA</name>
<dbReference type="Proteomes" id="UP001187192">
    <property type="component" value="Unassembled WGS sequence"/>
</dbReference>
<dbReference type="EMBL" id="BTGU01010838">
    <property type="protein sequence ID" value="GMN74263.1"/>
    <property type="molecule type" value="Genomic_DNA"/>
</dbReference>
<reference evidence="1" key="1">
    <citation type="submission" date="2023-07" db="EMBL/GenBank/DDBJ databases">
        <title>draft genome sequence of fig (Ficus carica).</title>
        <authorList>
            <person name="Takahashi T."/>
            <person name="Nishimura K."/>
        </authorList>
    </citation>
    <scope>NUCLEOTIDE SEQUENCE</scope>
</reference>
<organism evidence="1 2">
    <name type="scientific">Ficus carica</name>
    <name type="common">Common fig</name>
    <dbReference type="NCBI Taxonomy" id="3494"/>
    <lineage>
        <taxon>Eukaryota</taxon>
        <taxon>Viridiplantae</taxon>
        <taxon>Streptophyta</taxon>
        <taxon>Embryophyta</taxon>
        <taxon>Tracheophyta</taxon>
        <taxon>Spermatophyta</taxon>
        <taxon>Magnoliopsida</taxon>
        <taxon>eudicotyledons</taxon>
        <taxon>Gunneridae</taxon>
        <taxon>Pentapetalae</taxon>
        <taxon>rosids</taxon>
        <taxon>fabids</taxon>
        <taxon>Rosales</taxon>
        <taxon>Moraceae</taxon>
        <taxon>Ficeae</taxon>
        <taxon>Ficus</taxon>
    </lineage>
</organism>
<accession>A0AA88EHL4</accession>
<gene>
    <name evidence="1" type="ORF">TIFTF001_052341</name>
</gene>
<dbReference type="AlphaFoldDB" id="A0AA88EHL4"/>